<dbReference type="GO" id="GO:0043161">
    <property type="term" value="P:proteasome-mediated ubiquitin-dependent protein catabolic process"/>
    <property type="evidence" value="ECO:0007669"/>
    <property type="project" value="InterPro"/>
</dbReference>
<dbReference type="Proteomes" id="UP000631114">
    <property type="component" value="Unassembled WGS sequence"/>
</dbReference>
<accession>A0A835HB51</accession>
<reference evidence="2 3" key="1">
    <citation type="submission" date="2020-10" db="EMBL/GenBank/DDBJ databases">
        <title>The Coptis chinensis genome and diversification of protoberbering-type alkaloids.</title>
        <authorList>
            <person name="Wang B."/>
            <person name="Shu S."/>
            <person name="Song C."/>
            <person name="Liu Y."/>
        </authorList>
    </citation>
    <scope>NUCLEOTIDE SEQUENCE [LARGE SCALE GENOMIC DNA]</scope>
    <source>
        <strain evidence="2">HL-2020</strain>
        <tissue evidence="2">Leaf</tissue>
    </source>
</reference>
<dbReference type="GO" id="GO:0005737">
    <property type="term" value="C:cytoplasm"/>
    <property type="evidence" value="ECO:0007669"/>
    <property type="project" value="TreeGrafter"/>
</dbReference>
<evidence type="ECO:0000259" key="1">
    <source>
        <dbReference type="PROSITE" id="PS50897"/>
    </source>
</evidence>
<feature type="non-terminal residue" evidence="2">
    <location>
        <position position="1"/>
    </location>
</feature>
<gene>
    <name evidence="2" type="ORF">IFM89_015759</name>
</gene>
<name>A0A835HB51_9MAGN</name>
<evidence type="ECO:0000313" key="3">
    <source>
        <dbReference type="Proteomes" id="UP000631114"/>
    </source>
</evidence>
<dbReference type="EMBL" id="JADFTS010000007">
    <property type="protein sequence ID" value="KAF9597095.1"/>
    <property type="molecule type" value="Genomic_DNA"/>
</dbReference>
<dbReference type="Pfam" id="PF10607">
    <property type="entry name" value="CTLH"/>
    <property type="match status" value="1"/>
</dbReference>
<dbReference type="PROSITE" id="PS50897">
    <property type="entry name" value="CTLH"/>
    <property type="match status" value="1"/>
</dbReference>
<dbReference type="GO" id="GO:0005634">
    <property type="term" value="C:nucleus"/>
    <property type="evidence" value="ECO:0007669"/>
    <property type="project" value="TreeGrafter"/>
</dbReference>
<dbReference type="InterPro" id="IPR045098">
    <property type="entry name" value="Fyv10_fam"/>
</dbReference>
<protein>
    <recommendedName>
        <fullName evidence="1">CTLH domain-containing protein</fullName>
    </recommendedName>
</protein>
<feature type="domain" description="CTLH" evidence="1">
    <location>
        <begin position="75"/>
        <end position="124"/>
    </location>
</feature>
<dbReference type="InterPro" id="IPR024964">
    <property type="entry name" value="CTLH/CRA"/>
</dbReference>
<dbReference type="AlphaFoldDB" id="A0A835HB51"/>
<dbReference type="PANTHER" id="PTHR12170:SF2">
    <property type="entry name" value="E3 UBIQUITIN-PROTEIN TRANSFERASE MAEA"/>
    <property type="match status" value="1"/>
</dbReference>
<organism evidence="2 3">
    <name type="scientific">Coptis chinensis</name>
    <dbReference type="NCBI Taxonomy" id="261450"/>
    <lineage>
        <taxon>Eukaryota</taxon>
        <taxon>Viridiplantae</taxon>
        <taxon>Streptophyta</taxon>
        <taxon>Embryophyta</taxon>
        <taxon>Tracheophyta</taxon>
        <taxon>Spermatophyta</taxon>
        <taxon>Magnoliopsida</taxon>
        <taxon>Ranunculales</taxon>
        <taxon>Ranunculaceae</taxon>
        <taxon>Coptidoideae</taxon>
        <taxon>Coptis</taxon>
    </lineage>
</organism>
<keyword evidence="3" id="KW-1185">Reference proteome</keyword>
<sequence length="124" mass="13608">TGKSGFVNRHLAISSEVVDGMAWLGSNIGNGSGGSIDWQCCYNVGLASSPPVLDVQHSSLLSFMQSYLDLVDIEVFHEAKKVIDALHNKDVAPALAWCADNKSRLKKSKSKLEFQLRLQEFVEL</sequence>
<dbReference type="OrthoDB" id="1933455at2759"/>
<dbReference type="PANTHER" id="PTHR12170">
    <property type="entry name" value="MACROPHAGE ERYTHROBLAST ATTACHER-RELATED"/>
    <property type="match status" value="1"/>
</dbReference>
<evidence type="ECO:0000313" key="2">
    <source>
        <dbReference type="EMBL" id="KAF9597095.1"/>
    </source>
</evidence>
<dbReference type="InterPro" id="IPR006595">
    <property type="entry name" value="CTLH_C"/>
</dbReference>
<dbReference type="GO" id="GO:0004842">
    <property type="term" value="F:ubiquitin-protein transferase activity"/>
    <property type="evidence" value="ECO:0007669"/>
    <property type="project" value="InterPro"/>
</dbReference>
<dbReference type="GO" id="GO:0034657">
    <property type="term" value="C:GID complex"/>
    <property type="evidence" value="ECO:0007669"/>
    <property type="project" value="TreeGrafter"/>
</dbReference>
<dbReference type="SMART" id="SM00668">
    <property type="entry name" value="CTLH"/>
    <property type="match status" value="1"/>
</dbReference>
<comment type="caution">
    <text evidence="2">The sequence shown here is derived from an EMBL/GenBank/DDBJ whole genome shotgun (WGS) entry which is preliminary data.</text>
</comment>
<proteinExistence type="predicted"/>